<reference evidence="1" key="1">
    <citation type="journal article" date="2016" name="Proc. Natl. Acad. Sci. U.S.A.">
        <title>Lipid metabolic changes in an early divergent fungus govern the establishment of a mutualistic symbiosis with endobacteria.</title>
        <authorList>
            <person name="Lastovetsky O.A."/>
            <person name="Gaspar M.L."/>
            <person name="Mondo S.J."/>
            <person name="LaButti K.M."/>
            <person name="Sandor L."/>
            <person name="Grigoriev I.V."/>
            <person name="Henry S.A."/>
            <person name="Pawlowska T.E."/>
        </authorList>
    </citation>
    <scope>NUCLEOTIDE SEQUENCE [LARGE SCALE GENOMIC DNA]</scope>
    <source>
        <strain evidence="1">ATCC 52814</strain>
    </source>
</reference>
<sequence>AALRTFRHFSSNQGFKYLYVPAQRCIPIGQLLCLHTNSSHVLNVYYLGRYLVILFTMIVDRSSIHS</sequence>
<dbReference type="AlphaFoldDB" id="A0A1X0QV61"/>
<dbReference type="VEuPathDB" id="FungiDB:BCV72DRAFT_314857"/>
<proteinExistence type="predicted"/>
<accession>A0A1X0QV61</accession>
<gene>
    <name evidence="1" type="ORF">BCV72DRAFT_314857</name>
</gene>
<dbReference type="Proteomes" id="UP000242414">
    <property type="component" value="Unassembled WGS sequence"/>
</dbReference>
<protein>
    <submittedName>
        <fullName evidence="1">Uncharacterized protein</fullName>
    </submittedName>
</protein>
<organism evidence="1">
    <name type="scientific">Rhizopus microsporus var. microsporus</name>
    <dbReference type="NCBI Taxonomy" id="86635"/>
    <lineage>
        <taxon>Eukaryota</taxon>
        <taxon>Fungi</taxon>
        <taxon>Fungi incertae sedis</taxon>
        <taxon>Mucoromycota</taxon>
        <taxon>Mucoromycotina</taxon>
        <taxon>Mucoromycetes</taxon>
        <taxon>Mucorales</taxon>
        <taxon>Mucorineae</taxon>
        <taxon>Rhizopodaceae</taxon>
        <taxon>Rhizopus</taxon>
    </lineage>
</organism>
<dbReference type="OrthoDB" id="2281765at2759"/>
<dbReference type="EMBL" id="KV921996">
    <property type="protein sequence ID" value="ORE03646.1"/>
    <property type="molecule type" value="Genomic_DNA"/>
</dbReference>
<name>A0A1X0QV61_RHIZD</name>
<evidence type="ECO:0000313" key="1">
    <source>
        <dbReference type="EMBL" id="ORE03646.1"/>
    </source>
</evidence>
<feature type="non-terminal residue" evidence="1">
    <location>
        <position position="1"/>
    </location>
</feature>